<dbReference type="InterPro" id="IPR011992">
    <property type="entry name" value="EF-hand-dom_pair"/>
</dbReference>
<dbReference type="FunFam" id="1.10.238.10:FF:000001">
    <property type="entry name" value="Calmodulin 1"/>
    <property type="match status" value="1"/>
</dbReference>
<dbReference type="SUPFAM" id="SSF47473">
    <property type="entry name" value="EF-hand"/>
    <property type="match status" value="1"/>
</dbReference>
<dbReference type="Gene3D" id="1.10.238.10">
    <property type="entry name" value="EF-hand"/>
    <property type="match status" value="2"/>
</dbReference>
<dbReference type="OrthoDB" id="5959761at2759"/>
<feature type="domain" description="EF-hand" evidence="1">
    <location>
        <begin position="43"/>
        <end position="78"/>
    </location>
</feature>
<dbReference type="SMART" id="SM00054">
    <property type="entry name" value="EFh"/>
    <property type="match status" value="2"/>
</dbReference>
<dbReference type="EnsemblMetazoa" id="XM_038205974.1">
    <property type="protein sequence ID" value="XP_038061902.1"/>
    <property type="gene ID" value="LOC119732450"/>
</dbReference>
<dbReference type="RefSeq" id="XP_038061902.1">
    <property type="nucleotide sequence ID" value="XM_038205974.1"/>
</dbReference>
<dbReference type="InterPro" id="IPR002048">
    <property type="entry name" value="EF_hand_dom"/>
</dbReference>
<reference evidence="2" key="1">
    <citation type="submission" date="2022-11" db="UniProtKB">
        <authorList>
            <consortium name="EnsemblMetazoa"/>
        </authorList>
    </citation>
    <scope>IDENTIFICATION</scope>
</reference>
<organism evidence="2 3">
    <name type="scientific">Patiria miniata</name>
    <name type="common">Bat star</name>
    <name type="synonym">Asterina miniata</name>
    <dbReference type="NCBI Taxonomy" id="46514"/>
    <lineage>
        <taxon>Eukaryota</taxon>
        <taxon>Metazoa</taxon>
        <taxon>Echinodermata</taxon>
        <taxon>Eleutherozoa</taxon>
        <taxon>Asterozoa</taxon>
        <taxon>Asteroidea</taxon>
        <taxon>Valvatacea</taxon>
        <taxon>Valvatida</taxon>
        <taxon>Asterinidae</taxon>
        <taxon>Patiria</taxon>
    </lineage>
</organism>
<proteinExistence type="predicted"/>
<evidence type="ECO:0000313" key="2">
    <source>
        <dbReference type="EnsemblMetazoa" id="XP_038061902.1"/>
    </source>
</evidence>
<dbReference type="PROSITE" id="PS50222">
    <property type="entry name" value="EF_HAND_2"/>
    <property type="match status" value="2"/>
</dbReference>
<feature type="domain" description="EF-hand" evidence="1">
    <location>
        <begin position="117"/>
        <end position="152"/>
    </location>
</feature>
<sequence>MICLSDSIVKRGRTPTDDVSCTLHTDCGNVQNVLHKSPAKSVFHFLDFQTKFALYDKRGDGKIGSEELGDALRATGLNPSAEEVTKITQGFIGGHRITFDEFLALHASLRSTSQTKGTVQEFTEGLQMLDRDQNNLIPASELRHVLTSLGEQMTEEEVDKLLTKFTDSRGMVNYPEFVKKVMTG</sequence>
<dbReference type="GO" id="GO:0016460">
    <property type="term" value="C:myosin II complex"/>
    <property type="evidence" value="ECO:0007669"/>
    <property type="project" value="TreeGrafter"/>
</dbReference>
<accession>A0A914ADL6</accession>
<dbReference type="OMA" id="RITFDIF"/>
<name>A0A914ADL6_PATMI</name>
<protein>
    <recommendedName>
        <fullName evidence="1">EF-hand domain-containing protein</fullName>
    </recommendedName>
</protein>
<dbReference type="Proteomes" id="UP000887568">
    <property type="component" value="Unplaced"/>
</dbReference>
<dbReference type="InterPro" id="IPR050230">
    <property type="entry name" value="CALM/Myosin/TropC-like"/>
</dbReference>
<evidence type="ECO:0000313" key="3">
    <source>
        <dbReference type="Proteomes" id="UP000887568"/>
    </source>
</evidence>
<evidence type="ECO:0000259" key="1">
    <source>
        <dbReference type="PROSITE" id="PS50222"/>
    </source>
</evidence>
<dbReference type="Pfam" id="PF13499">
    <property type="entry name" value="EF-hand_7"/>
    <property type="match status" value="2"/>
</dbReference>
<dbReference type="PANTHER" id="PTHR23048">
    <property type="entry name" value="MYOSIN LIGHT CHAIN 1, 3"/>
    <property type="match status" value="1"/>
</dbReference>
<dbReference type="GeneID" id="119732450"/>
<keyword evidence="3" id="KW-1185">Reference proteome</keyword>
<dbReference type="GO" id="GO:0005509">
    <property type="term" value="F:calcium ion binding"/>
    <property type="evidence" value="ECO:0007669"/>
    <property type="project" value="InterPro"/>
</dbReference>
<dbReference type="AlphaFoldDB" id="A0A914ADL6"/>
<dbReference type="PANTHER" id="PTHR23048:SF49">
    <property type="entry name" value="FI08416P-RELATED"/>
    <property type="match status" value="1"/>
</dbReference>